<dbReference type="EMBL" id="DTGR01000231">
    <property type="protein sequence ID" value="HHS30999.1"/>
    <property type="molecule type" value="Genomic_DNA"/>
</dbReference>
<reference evidence="1" key="1">
    <citation type="journal article" date="2020" name="mSystems">
        <title>Genome- and Community-Level Interaction Insights into Carbon Utilization and Element Cycling Functions of Hydrothermarchaeota in Hydrothermal Sediment.</title>
        <authorList>
            <person name="Zhou Z."/>
            <person name="Liu Y."/>
            <person name="Xu W."/>
            <person name="Pan J."/>
            <person name="Luo Z.H."/>
            <person name="Li M."/>
        </authorList>
    </citation>
    <scope>NUCLEOTIDE SEQUENCE [LARGE SCALE GENOMIC DNA]</scope>
    <source>
        <strain evidence="1">SpSt-767</strain>
    </source>
</reference>
<accession>A0A7V6DR88</accession>
<sequence length="349" mass="38816">MQTANLSDPELLAFAARVLERHGGLIEPGAEGLLALMPPALAQELEVPEETRFGSEAAPLLYGSPLLDRLVGLARREVPVAYAHVEVPYLKKAGFEQLLARDLAFAGSQVRVSSRAQTRTTYMILWCHYVALSDERKEGLVQFGVHEASGAVIPALADLWDESQPRFYPAGGLPALFRDELETALEGAFKNARTLVVADLKPFLASMQRRLSREVKNTREYYLALAREMRAGLAHPLLTEAQRRERQAKIDALPEEVARKIADLEQKYQVRVAISPAAAVRLLVEVVQLLLELRRHRTSRSLSVIWNPLTQSLDPLVCDQCRTSTRHLHPAARGDDLCLLCHPCSQKAP</sequence>
<dbReference type="AlphaFoldDB" id="A0A7V6DR88"/>
<protein>
    <submittedName>
        <fullName evidence="1">Uncharacterized protein</fullName>
    </submittedName>
</protein>
<name>A0A7V6DR88_9BACT</name>
<organism evidence="1">
    <name type="scientific">Desulfobacca acetoxidans</name>
    <dbReference type="NCBI Taxonomy" id="60893"/>
    <lineage>
        <taxon>Bacteria</taxon>
        <taxon>Pseudomonadati</taxon>
        <taxon>Thermodesulfobacteriota</taxon>
        <taxon>Desulfobaccia</taxon>
        <taxon>Desulfobaccales</taxon>
        <taxon>Desulfobaccaceae</taxon>
        <taxon>Desulfobacca</taxon>
    </lineage>
</organism>
<gene>
    <name evidence="1" type="ORF">ENV52_15035</name>
</gene>
<evidence type="ECO:0000313" key="1">
    <source>
        <dbReference type="EMBL" id="HHS30999.1"/>
    </source>
</evidence>
<comment type="caution">
    <text evidence="1">The sequence shown here is derived from an EMBL/GenBank/DDBJ whole genome shotgun (WGS) entry which is preliminary data.</text>
</comment>
<proteinExistence type="predicted"/>